<organism evidence="2 3">
    <name type="scientific">Catenaria anguillulae PL171</name>
    <dbReference type="NCBI Taxonomy" id="765915"/>
    <lineage>
        <taxon>Eukaryota</taxon>
        <taxon>Fungi</taxon>
        <taxon>Fungi incertae sedis</taxon>
        <taxon>Blastocladiomycota</taxon>
        <taxon>Blastocladiomycetes</taxon>
        <taxon>Blastocladiales</taxon>
        <taxon>Catenariaceae</taxon>
        <taxon>Catenaria</taxon>
    </lineage>
</organism>
<name>A0A1Y2HLD5_9FUNG</name>
<protein>
    <submittedName>
        <fullName evidence="2">Uncharacterized protein</fullName>
    </submittedName>
</protein>
<accession>A0A1Y2HLD5</accession>
<comment type="caution">
    <text evidence="2">The sequence shown here is derived from an EMBL/GenBank/DDBJ whole genome shotgun (WGS) entry which is preliminary data.</text>
</comment>
<gene>
    <name evidence="2" type="ORF">BCR44DRAFT_1434106</name>
</gene>
<dbReference type="EMBL" id="MCFL01000022">
    <property type="protein sequence ID" value="ORZ35385.1"/>
    <property type="molecule type" value="Genomic_DNA"/>
</dbReference>
<feature type="compositionally biased region" description="Basic and acidic residues" evidence="1">
    <location>
        <begin position="42"/>
        <end position="67"/>
    </location>
</feature>
<evidence type="ECO:0000256" key="1">
    <source>
        <dbReference type="SAM" id="MobiDB-lite"/>
    </source>
</evidence>
<keyword evidence="3" id="KW-1185">Reference proteome</keyword>
<feature type="region of interest" description="Disordered" evidence="1">
    <location>
        <begin position="34"/>
        <end position="68"/>
    </location>
</feature>
<dbReference type="AlphaFoldDB" id="A0A1Y2HLD5"/>
<evidence type="ECO:0000313" key="2">
    <source>
        <dbReference type="EMBL" id="ORZ35385.1"/>
    </source>
</evidence>
<sequence>MHTRAIHQCMPPEQMVRCLVYPRAGQRADNLLGLGPTQGTSVERRAPGRDDGDPWCKQVDNPERRTPIDQPTWRANQETKTGRLSIASGLRMPTWFGNGFNGLFEPNGQDGHHARRARANEERAHLRLIATRCFLSVPGPWVPKS</sequence>
<dbReference type="Proteomes" id="UP000193411">
    <property type="component" value="Unassembled WGS sequence"/>
</dbReference>
<evidence type="ECO:0000313" key="3">
    <source>
        <dbReference type="Proteomes" id="UP000193411"/>
    </source>
</evidence>
<reference evidence="2 3" key="1">
    <citation type="submission" date="2016-07" db="EMBL/GenBank/DDBJ databases">
        <title>Pervasive Adenine N6-methylation of Active Genes in Fungi.</title>
        <authorList>
            <consortium name="DOE Joint Genome Institute"/>
            <person name="Mondo S.J."/>
            <person name="Dannebaum R.O."/>
            <person name="Kuo R.C."/>
            <person name="Labutti K."/>
            <person name="Haridas S."/>
            <person name="Kuo A."/>
            <person name="Salamov A."/>
            <person name="Ahrendt S.R."/>
            <person name="Lipzen A."/>
            <person name="Sullivan W."/>
            <person name="Andreopoulos W.B."/>
            <person name="Clum A."/>
            <person name="Lindquist E."/>
            <person name="Daum C."/>
            <person name="Ramamoorthy G.K."/>
            <person name="Gryganskyi A."/>
            <person name="Culley D."/>
            <person name="Magnuson J.K."/>
            <person name="James T.Y."/>
            <person name="O'Malley M.A."/>
            <person name="Stajich J.E."/>
            <person name="Spatafora J.W."/>
            <person name="Visel A."/>
            <person name="Grigoriev I.V."/>
        </authorList>
    </citation>
    <scope>NUCLEOTIDE SEQUENCE [LARGE SCALE GENOMIC DNA]</scope>
    <source>
        <strain evidence="2 3">PL171</strain>
    </source>
</reference>
<proteinExistence type="predicted"/>